<evidence type="ECO:0008006" key="3">
    <source>
        <dbReference type="Google" id="ProtNLM"/>
    </source>
</evidence>
<proteinExistence type="predicted"/>
<dbReference type="EMBL" id="CADIJR010000029">
    <property type="protein sequence ID" value="CAB3658220.1"/>
    <property type="molecule type" value="Genomic_DNA"/>
</dbReference>
<reference evidence="1 2" key="1">
    <citation type="submission" date="2020-04" db="EMBL/GenBank/DDBJ databases">
        <authorList>
            <person name="De Canck E."/>
        </authorList>
    </citation>
    <scope>NUCLEOTIDE SEQUENCE [LARGE SCALE GENOMIC DNA]</scope>
    <source>
        <strain evidence="1 2">LMG 26845</strain>
    </source>
</reference>
<protein>
    <recommendedName>
        <fullName evidence="3">Restriction endonuclease type IV Mrr domain-containing protein</fullName>
    </recommendedName>
</protein>
<name>A0A6J5A864_9BURK</name>
<dbReference type="AlphaFoldDB" id="A0A6J5A864"/>
<evidence type="ECO:0000313" key="1">
    <source>
        <dbReference type="EMBL" id="CAB3658220.1"/>
    </source>
</evidence>
<organism evidence="1 2">
    <name type="scientific">Achromobacter insuavis</name>
    <dbReference type="NCBI Taxonomy" id="1287735"/>
    <lineage>
        <taxon>Bacteria</taxon>
        <taxon>Pseudomonadati</taxon>
        <taxon>Pseudomonadota</taxon>
        <taxon>Betaproteobacteria</taxon>
        <taxon>Burkholderiales</taxon>
        <taxon>Alcaligenaceae</taxon>
        <taxon>Achromobacter</taxon>
    </lineage>
</organism>
<gene>
    <name evidence="1" type="ORF">LMG26845_03134</name>
</gene>
<accession>A0A6J5A864</accession>
<evidence type="ECO:0000313" key="2">
    <source>
        <dbReference type="Proteomes" id="UP000507979"/>
    </source>
</evidence>
<keyword evidence="2" id="KW-1185">Reference proteome</keyword>
<sequence length="168" mass="19429">MEHYEHALTVVQNMAALMERSPSAFAKQNEEHLRDQFLFQLNGQFEGRATGETFNLNGKTDILLRENGRNVFIAECKFWKGPKKFGETIDQLLGYTAWRDTKTAILVFNRGTDTSTVLNGIEEIAEKHPNYKRTLPWKHESGFRYIFHQPGDLNREFLLTVVVFHVPA</sequence>
<dbReference type="Proteomes" id="UP000507979">
    <property type="component" value="Unassembled WGS sequence"/>
</dbReference>